<sequence>MSSSLGLHIVDPKILSDQVGDASSIIPPMSLTAPPSRHKPTMSSISQDNLYSNLATFTFGEARSTSSGDESSDAISPLTPITRPGADRTPRPSVSTFSSHPSQGLGRTVSSTFPSSLRSSRSYRTEHTDEESSEDPSSPDLYPRRGFQRGRLVSDNVSQHTFGHPAVRGSTASITSSRSSSRLSLRSDLQFSSDEEVEIASYDGSSSPVTFARDLDNIDENENSPVFHPRPLFAERRRGSLPMAIPGAISDAVSNRSREDSILTIRRPSRSLDDDFMPSHSEEDPAAVAPRSEPLTRADFRSLEAQVQQQQSEPDTWESGWDLSYVLSRKSEGSIHSVRSTAQLSFLAPARNSTSIGEPSRLSNMWGSSGRRTSTGTLQTTNSGEDTFAKHIGMYDTQNQWAFCKEKADAQTVPIIRRPNAQAGALVIMDKAKHTMHPGTQEIWRSGNVGRFRVDRLVFKPSTADPAKAAQQRINIRHIPDPFIKGPKTGGPSTVIHKHSRATAFSIFRSYSLFTSKRAGPVSRNIHMHTSGGIMLAPKKVQEQYTSTKTTSKLITHGLLEDRSRKAIGNGSSDKSRRGTLLEKEKRREKDKEDAKKAKGKAKEKKKESKKNNDRDRVSNPTESTESSATTSSTGSISASPVISVPVRATTSKIMFAPSIVPPRSPIKTQSTSGPSSPDTSSTFDHSSKKLLQSESSTSVATSHIRGHRDSIDSDEHLPTRTPHAEAFGTLDPNDIEHLRRAQKPTDGSSSFANRILRRFRGAANRVDNITQPVATPQSAYSPPWIVTAGRDQNEEHVRVLTDLNNSFRDVGLLHTQPSHKTGKSTGTGTAKKKAVTHDIFDYVPEDSLYMLLPLWAGETDPGVGGGSIMTGSSVVGIGSISEGSTASASTTASAATTATSATLVTIPEDRQFLLVWYVPFEDKNKNSSSSNSNSNSASASANKKKVKQMHSTSDTNVESNQKNVYLRNFRVNARLVGYDELRGTGIRVPSDGLAIAGPTLDVGVRNREEPESQLGLGQTQLGPQSETSTALGLGIETVICMCSSRENGFHFQPEGLCKLGLCLQEEVALPAANNPRAVYLEIPTSEMRHLLTPVGRAAVEMVWLGCLAITSFGPY</sequence>
<feature type="compositionally biased region" description="Polar residues" evidence="1">
    <location>
        <begin position="92"/>
        <end position="102"/>
    </location>
</feature>
<feature type="region of interest" description="Disordered" evidence="1">
    <location>
        <begin position="925"/>
        <end position="960"/>
    </location>
</feature>
<dbReference type="EMBL" id="JABBWE010000047">
    <property type="protein sequence ID" value="KAG1790793.1"/>
    <property type="molecule type" value="Genomic_DNA"/>
</dbReference>
<dbReference type="Proteomes" id="UP000719766">
    <property type="component" value="Unassembled WGS sequence"/>
</dbReference>
<protein>
    <submittedName>
        <fullName evidence="2">Uncharacterized protein</fullName>
    </submittedName>
</protein>
<feature type="compositionally biased region" description="Low complexity" evidence="1">
    <location>
        <begin position="108"/>
        <end position="122"/>
    </location>
</feature>
<feature type="compositionally biased region" description="Low complexity" evidence="1">
    <location>
        <begin position="170"/>
        <end position="183"/>
    </location>
</feature>
<dbReference type="RefSeq" id="XP_041157726.1">
    <property type="nucleotide sequence ID" value="XM_041305200.1"/>
</dbReference>
<keyword evidence="3" id="KW-1185">Reference proteome</keyword>
<feature type="compositionally biased region" description="Basic and acidic residues" evidence="1">
    <location>
        <begin position="605"/>
        <end position="618"/>
    </location>
</feature>
<dbReference type="OrthoDB" id="3357948at2759"/>
<feature type="region of interest" description="Disordered" evidence="1">
    <location>
        <begin position="658"/>
        <end position="735"/>
    </location>
</feature>
<proteinExistence type="predicted"/>
<feature type="compositionally biased region" description="Low complexity" evidence="1">
    <location>
        <begin position="669"/>
        <end position="685"/>
    </location>
</feature>
<feature type="compositionally biased region" description="Polar residues" evidence="1">
    <location>
        <begin position="950"/>
        <end position="960"/>
    </location>
</feature>
<feature type="compositionally biased region" description="Low complexity" evidence="1">
    <location>
        <begin position="927"/>
        <end position="942"/>
    </location>
</feature>
<reference evidence="2" key="1">
    <citation type="journal article" date="2020" name="New Phytol.">
        <title>Comparative genomics reveals dynamic genome evolution in host specialist ectomycorrhizal fungi.</title>
        <authorList>
            <person name="Lofgren L.A."/>
            <person name="Nguyen N.H."/>
            <person name="Vilgalys R."/>
            <person name="Ruytinx J."/>
            <person name="Liao H.L."/>
            <person name="Branco S."/>
            <person name="Kuo A."/>
            <person name="LaButti K."/>
            <person name="Lipzen A."/>
            <person name="Andreopoulos W."/>
            <person name="Pangilinan J."/>
            <person name="Riley R."/>
            <person name="Hundley H."/>
            <person name="Na H."/>
            <person name="Barry K."/>
            <person name="Grigoriev I.V."/>
            <person name="Stajich J.E."/>
            <person name="Kennedy P.G."/>
        </authorList>
    </citation>
    <scope>NUCLEOTIDE SEQUENCE</scope>
    <source>
        <strain evidence="2">S12</strain>
    </source>
</reference>
<gene>
    <name evidence="2" type="ORF">HD556DRAFT_1433185</name>
</gene>
<feature type="compositionally biased region" description="Low complexity" evidence="1">
    <location>
        <begin position="619"/>
        <end position="639"/>
    </location>
</feature>
<evidence type="ECO:0000313" key="3">
    <source>
        <dbReference type="Proteomes" id="UP000719766"/>
    </source>
</evidence>
<dbReference type="AlphaFoldDB" id="A0A9P7AJT2"/>
<evidence type="ECO:0000256" key="1">
    <source>
        <dbReference type="SAM" id="MobiDB-lite"/>
    </source>
</evidence>
<feature type="region of interest" description="Disordered" evidence="1">
    <location>
        <begin position="160"/>
        <end position="183"/>
    </location>
</feature>
<feature type="compositionally biased region" description="Polar residues" evidence="1">
    <location>
        <begin position="690"/>
        <end position="702"/>
    </location>
</feature>
<feature type="region of interest" description="Disordered" evidence="1">
    <location>
        <begin position="352"/>
        <end position="377"/>
    </location>
</feature>
<feature type="region of interest" description="Disordered" evidence="1">
    <location>
        <begin position="62"/>
        <end position="146"/>
    </location>
</feature>
<feature type="region of interest" description="Disordered" evidence="1">
    <location>
        <begin position="269"/>
        <end position="292"/>
    </location>
</feature>
<evidence type="ECO:0000313" key="2">
    <source>
        <dbReference type="EMBL" id="KAG1790793.1"/>
    </source>
</evidence>
<name>A0A9P7AJT2_9AGAM</name>
<dbReference type="GeneID" id="64598964"/>
<feature type="region of interest" description="Disordered" evidence="1">
    <location>
        <begin position="556"/>
        <end position="639"/>
    </location>
</feature>
<organism evidence="2 3">
    <name type="scientific">Suillus plorans</name>
    <dbReference type="NCBI Taxonomy" id="116603"/>
    <lineage>
        <taxon>Eukaryota</taxon>
        <taxon>Fungi</taxon>
        <taxon>Dikarya</taxon>
        <taxon>Basidiomycota</taxon>
        <taxon>Agaricomycotina</taxon>
        <taxon>Agaricomycetes</taxon>
        <taxon>Agaricomycetidae</taxon>
        <taxon>Boletales</taxon>
        <taxon>Suillineae</taxon>
        <taxon>Suillaceae</taxon>
        <taxon>Suillus</taxon>
    </lineage>
</organism>
<comment type="caution">
    <text evidence="2">The sequence shown here is derived from an EMBL/GenBank/DDBJ whole genome shotgun (WGS) entry which is preliminary data.</text>
</comment>
<accession>A0A9P7AJT2</accession>
<feature type="compositionally biased region" description="Basic and acidic residues" evidence="1">
    <location>
        <begin position="708"/>
        <end position="719"/>
    </location>
</feature>
<feature type="compositionally biased region" description="Basic and acidic residues" evidence="1">
    <location>
        <begin position="574"/>
        <end position="597"/>
    </location>
</feature>